<dbReference type="InterPro" id="IPR036249">
    <property type="entry name" value="Thioredoxin-like_sf"/>
</dbReference>
<evidence type="ECO:0000313" key="2">
    <source>
        <dbReference type="EMBL" id="MCM6761928.1"/>
    </source>
</evidence>
<dbReference type="CDD" id="cd02947">
    <property type="entry name" value="TRX_family"/>
    <property type="match status" value="1"/>
</dbReference>
<accession>A0A9X2DYE4</accession>
<organism evidence="2 3">
    <name type="scientific">Rathayibacter rubneri</name>
    <dbReference type="NCBI Taxonomy" id="2950106"/>
    <lineage>
        <taxon>Bacteria</taxon>
        <taxon>Bacillati</taxon>
        <taxon>Actinomycetota</taxon>
        <taxon>Actinomycetes</taxon>
        <taxon>Micrococcales</taxon>
        <taxon>Microbacteriaceae</taxon>
        <taxon>Rathayibacter</taxon>
    </lineage>
</organism>
<dbReference type="AlphaFoldDB" id="A0A9X2DYE4"/>
<dbReference type="InterPro" id="IPR013766">
    <property type="entry name" value="Thioredoxin_domain"/>
</dbReference>
<dbReference type="Pfam" id="PF00085">
    <property type="entry name" value="Thioredoxin"/>
    <property type="match status" value="1"/>
</dbReference>
<gene>
    <name evidence="2" type="ORF">NB037_05795</name>
</gene>
<dbReference type="Proteomes" id="UP001155240">
    <property type="component" value="Unassembled WGS sequence"/>
</dbReference>
<dbReference type="Gene3D" id="3.40.30.10">
    <property type="entry name" value="Glutaredoxin"/>
    <property type="match status" value="1"/>
</dbReference>
<name>A0A9X2DYE4_9MICO</name>
<sequence length="146" mass="15532">MDPLLIAALLAGLVALAAVLGLAHRRASGRVRARPVSSVERIDPASLVSGAALGAAATVVQFSTEYCSRCPGVHRMLDALARERDGVVHLDVDLTHRADLADRFRVLQTPTLLVLDADGVARSRLSGAPARSVVLDELDRLLERIP</sequence>
<evidence type="ECO:0000259" key="1">
    <source>
        <dbReference type="PROSITE" id="PS51352"/>
    </source>
</evidence>
<proteinExistence type="predicted"/>
<keyword evidence="3" id="KW-1185">Reference proteome</keyword>
<reference evidence="2" key="1">
    <citation type="submission" date="2022-06" db="EMBL/GenBank/DDBJ databases">
        <title>Whole genome shotgun sequencing (WGS) of Rathayibacter sp. ZW T2_19, isolated from stored onions (Allium cepa).</title>
        <authorList>
            <person name="Stoll D.A."/>
            <person name="Huch M."/>
        </authorList>
    </citation>
    <scope>NUCLEOTIDE SEQUENCE</scope>
    <source>
        <strain evidence="2">ZW T2_19</strain>
    </source>
</reference>
<dbReference type="PROSITE" id="PS51352">
    <property type="entry name" value="THIOREDOXIN_2"/>
    <property type="match status" value="1"/>
</dbReference>
<protein>
    <submittedName>
        <fullName evidence="2">Thioredoxin family protein</fullName>
    </submittedName>
</protein>
<dbReference type="RefSeq" id="WP_251944349.1">
    <property type="nucleotide sequence ID" value="NZ_JAMRYM010000015.1"/>
</dbReference>
<evidence type="ECO:0000313" key="3">
    <source>
        <dbReference type="Proteomes" id="UP001155240"/>
    </source>
</evidence>
<dbReference type="SUPFAM" id="SSF52833">
    <property type="entry name" value="Thioredoxin-like"/>
    <property type="match status" value="1"/>
</dbReference>
<comment type="caution">
    <text evidence="2">The sequence shown here is derived from an EMBL/GenBank/DDBJ whole genome shotgun (WGS) entry which is preliminary data.</text>
</comment>
<feature type="domain" description="Thioredoxin" evidence="1">
    <location>
        <begin position="9"/>
        <end position="143"/>
    </location>
</feature>
<dbReference type="EMBL" id="JAMRYM010000015">
    <property type="protein sequence ID" value="MCM6761928.1"/>
    <property type="molecule type" value="Genomic_DNA"/>
</dbReference>